<evidence type="ECO:0000256" key="6">
    <source>
        <dbReference type="ARBA" id="ARBA00023065"/>
    </source>
</evidence>
<dbReference type="GO" id="GO:0030001">
    <property type="term" value="P:metal ion transport"/>
    <property type="evidence" value="ECO:0007669"/>
    <property type="project" value="UniProtKB-ARBA"/>
</dbReference>
<feature type="transmembrane region" description="Helical" evidence="8">
    <location>
        <begin position="232"/>
        <end position="251"/>
    </location>
</feature>
<feature type="transmembrane region" description="Helical" evidence="8">
    <location>
        <begin position="74"/>
        <end position="98"/>
    </location>
</feature>
<accession>A0A401LE54</accession>
<keyword evidence="3" id="KW-1003">Cell membrane</keyword>
<dbReference type="PANTHER" id="PTHR32024">
    <property type="entry name" value="TRK SYSTEM POTASSIUM UPTAKE PROTEIN TRKG-RELATED"/>
    <property type="match status" value="1"/>
</dbReference>
<keyword evidence="2" id="KW-0813">Transport</keyword>
<protein>
    <submittedName>
        <fullName evidence="9">Potassium transporter TrkH</fullName>
    </submittedName>
</protein>
<keyword evidence="10" id="KW-1185">Reference proteome</keyword>
<comment type="caution">
    <text evidence="9">The sequence shown here is derived from an EMBL/GenBank/DDBJ whole genome shotgun (WGS) entry which is preliminary data.</text>
</comment>
<keyword evidence="5 8" id="KW-1133">Transmembrane helix</keyword>
<evidence type="ECO:0000313" key="10">
    <source>
        <dbReference type="Proteomes" id="UP000287361"/>
    </source>
</evidence>
<comment type="subcellular location">
    <subcellularLocation>
        <location evidence="1">Cell membrane</location>
        <topology evidence="1">Multi-pass membrane protein</topology>
    </subcellularLocation>
</comment>
<evidence type="ECO:0000256" key="1">
    <source>
        <dbReference type="ARBA" id="ARBA00004651"/>
    </source>
</evidence>
<evidence type="ECO:0000256" key="3">
    <source>
        <dbReference type="ARBA" id="ARBA00022475"/>
    </source>
</evidence>
<gene>
    <name evidence="9" type="ORF">KGMB03357_15120</name>
</gene>
<dbReference type="Proteomes" id="UP000287361">
    <property type="component" value="Unassembled WGS sequence"/>
</dbReference>
<feature type="transmembrane region" description="Helical" evidence="8">
    <location>
        <begin position="194"/>
        <end position="211"/>
    </location>
</feature>
<dbReference type="PANTHER" id="PTHR32024:SF1">
    <property type="entry name" value="KTR SYSTEM POTASSIUM UPTAKE PROTEIN B"/>
    <property type="match status" value="1"/>
</dbReference>
<dbReference type="GO" id="GO:0005886">
    <property type="term" value="C:plasma membrane"/>
    <property type="evidence" value="ECO:0007669"/>
    <property type="project" value="UniProtKB-SubCell"/>
</dbReference>
<evidence type="ECO:0000313" key="9">
    <source>
        <dbReference type="EMBL" id="GCB29851.1"/>
    </source>
</evidence>
<evidence type="ECO:0000256" key="7">
    <source>
        <dbReference type="ARBA" id="ARBA00023136"/>
    </source>
</evidence>
<sequence length="442" mass="46926">MGKLERKLSSSQMIILGFAAVILLGALLLMLPVSSKSGEITPFLDCLLTSTSAVCVTGLVVYDTAAHWTVFGQAIIIVLIQIGGMGVITVAAAITMAAGKKISLMQRSTMQDAISAPQVGGIVRFTGFILKGIVIIELLGAAIMAPVFIGDYGFGEGLWMAVFHSISAFCNAGFDIVNDGILFNSLMGYAANPIINLAIMLLIIIGGLGFLTWRDICTNGIHIKRYRMQSKVILTVTSGLILVPTVYFFFFELAHLPFAERFWGALFQAVTPRTAGFNTVDLNAMSETGQMITSLLMIIGGAPGSTAGGMKVTTFAVMISVAAAVFQKRQNGCFFGRRIDDDTVKNAATVFFMYISLFLLGGIAISKLENLPLVTCLYESASAVGTVGLTLGITPELGAISKLILIAQMYIGRVGGLTLIFATLPATKNTLSKLPVEKISVG</sequence>
<evidence type="ECO:0000256" key="4">
    <source>
        <dbReference type="ARBA" id="ARBA00022692"/>
    </source>
</evidence>
<dbReference type="Pfam" id="PF02386">
    <property type="entry name" value="TrkH"/>
    <property type="match status" value="1"/>
</dbReference>
<evidence type="ECO:0000256" key="8">
    <source>
        <dbReference type="SAM" id="Phobius"/>
    </source>
</evidence>
<evidence type="ECO:0000256" key="5">
    <source>
        <dbReference type="ARBA" id="ARBA00022989"/>
    </source>
</evidence>
<dbReference type="OrthoDB" id="9810952at2"/>
<feature type="transmembrane region" description="Helical" evidence="8">
    <location>
        <begin position="12"/>
        <end position="31"/>
    </location>
</feature>
<dbReference type="AlphaFoldDB" id="A0A401LE54"/>
<dbReference type="EMBL" id="BHVZ01000004">
    <property type="protein sequence ID" value="GCB29851.1"/>
    <property type="molecule type" value="Genomic_DNA"/>
</dbReference>
<keyword evidence="6" id="KW-0406">Ion transport</keyword>
<proteinExistence type="predicted"/>
<keyword evidence="4 8" id="KW-0812">Transmembrane</keyword>
<organism evidence="9 10">
    <name type="scientific">Anaerotignum faecicola</name>
    <dbReference type="NCBI Taxonomy" id="2358141"/>
    <lineage>
        <taxon>Bacteria</taxon>
        <taxon>Bacillati</taxon>
        <taxon>Bacillota</taxon>
        <taxon>Clostridia</taxon>
        <taxon>Lachnospirales</taxon>
        <taxon>Anaerotignaceae</taxon>
        <taxon>Anaerotignum</taxon>
    </lineage>
</organism>
<dbReference type="InterPro" id="IPR003445">
    <property type="entry name" value="Cat_transpt"/>
</dbReference>
<feature type="transmembrane region" description="Helical" evidence="8">
    <location>
        <begin position="347"/>
        <end position="365"/>
    </location>
</feature>
<dbReference type="GO" id="GO:0008324">
    <property type="term" value="F:monoatomic cation transmembrane transporter activity"/>
    <property type="evidence" value="ECO:0007669"/>
    <property type="project" value="InterPro"/>
</dbReference>
<feature type="transmembrane region" description="Helical" evidence="8">
    <location>
        <begin position="307"/>
        <end position="326"/>
    </location>
</feature>
<name>A0A401LE54_9FIRM</name>
<reference evidence="9 10" key="1">
    <citation type="submission" date="2018-10" db="EMBL/GenBank/DDBJ databases">
        <title>Draft Genome Sequence of Anaerotignum sp. KCTC 15736.</title>
        <authorList>
            <person name="Choi S.H."/>
            <person name="Kim J.S."/>
            <person name="Kang S.W."/>
            <person name="Lee J.S."/>
            <person name="Park S.H."/>
        </authorList>
    </citation>
    <scope>NUCLEOTIDE SEQUENCE [LARGE SCALE GENOMIC DNA]</scope>
    <source>
        <strain evidence="9 10">KCTC 15736</strain>
    </source>
</reference>
<evidence type="ECO:0000256" key="2">
    <source>
        <dbReference type="ARBA" id="ARBA00022448"/>
    </source>
</evidence>
<keyword evidence="7 8" id="KW-0472">Membrane</keyword>
<feature type="transmembrane region" description="Helical" evidence="8">
    <location>
        <begin position="128"/>
        <end position="149"/>
    </location>
</feature>